<dbReference type="Pfam" id="PF03929">
    <property type="entry name" value="PepSY_TM"/>
    <property type="match status" value="1"/>
</dbReference>
<dbReference type="EMBL" id="MDDS01000013">
    <property type="protein sequence ID" value="ODP38695.1"/>
    <property type="molecule type" value="Genomic_DNA"/>
</dbReference>
<evidence type="ECO:0000313" key="3">
    <source>
        <dbReference type="Proteomes" id="UP000094487"/>
    </source>
</evidence>
<keyword evidence="1" id="KW-0812">Transmembrane</keyword>
<accession>A0A1E3M029</accession>
<organism evidence="2 3">
    <name type="scientific">Sphingomonas turrisvirgatae</name>
    <dbReference type="NCBI Taxonomy" id="1888892"/>
    <lineage>
        <taxon>Bacteria</taxon>
        <taxon>Pseudomonadati</taxon>
        <taxon>Pseudomonadota</taxon>
        <taxon>Alphaproteobacteria</taxon>
        <taxon>Sphingomonadales</taxon>
        <taxon>Sphingomonadaceae</taxon>
        <taxon>Sphingomonas</taxon>
    </lineage>
</organism>
<keyword evidence="1" id="KW-1133">Transmembrane helix</keyword>
<proteinExistence type="predicted"/>
<feature type="transmembrane region" description="Helical" evidence="1">
    <location>
        <begin position="459"/>
        <end position="481"/>
    </location>
</feature>
<sequence>MIHLKKDETKAMVAVHGWSGILLGLLLYAVVLTGTAAVFAHEIGAWSAGHVATRSVFEKPVDATIRRLAAQTPAAYHDDVNLWETGDHGLGVFFHRHETGAEGVPTEAGYFYQLDHDGRVLNTTKGTIDDLFGPRNDDALATFLVDTHVRLHVPNPWGLLLTGILGLAMLVAAISGVLIHRHLFKDIFTLRRRASSVLVNRDKHSVAGTWSLPFAFVLAFTGSFFSFYGTIGVPVVAMAAFGGDVEALSEAVYGTPGTPDPRPVPVGNIDRITGDAIARAGGVPTFIAIEKFGRADSVVTSYHDPKAGDVEPVALLYSGASAQFVREKAVVGAQPSTGGTLVGIMGPLHFGNFAGMLSKAIWFGLGFAMCYVTYTGMRLWVVKRRGEARSLAWLERTLSVVGFGLPLGLAVAAAAFLVTMPLGTAVYWTTAAFLIASALAILAGALAPSNAALTKLLKGATGVTMLALPLLRLFVAGGPGWGETVAAGQPVIAALDLAFAIAGLWLVRQSWLTARSAEPLAAPALQAART</sequence>
<evidence type="ECO:0000256" key="1">
    <source>
        <dbReference type="SAM" id="Phobius"/>
    </source>
</evidence>
<name>A0A1E3M029_9SPHN</name>
<feature type="transmembrane region" description="Helical" evidence="1">
    <location>
        <begin position="487"/>
        <end position="507"/>
    </location>
</feature>
<dbReference type="AlphaFoldDB" id="A0A1E3M029"/>
<dbReference type="InterPro" id="IPR005625">
    <property type="entry name" value="PepSY-ass_TM"/>
</dbReference>
<feature type="transmembrane region" description="Helical" evidence="1">
    <location>
        <begin position="21"/>
        <end position="40"/>
    </location>
</feature>
<dbReference type="PANTHER" id="PTHR34219">
    <property type="entry name" value="IRON-REGULATED INNER MEMBRANE PROTEIN-RELATED"/>
    <property type="match status" value="1"/>
</dbReference>
<gene>
    <name evidence="2" type="ORF">BFL28_01295</name>
</gene>
<evidence type="ECO:0000313" key="2">
    <source>
        <dbReference type="EMBL" id="ODP38695.1"/>
    </source>
</evidence>
<keyword evidence="1" id="KW-0472">Membrane</keyword>
<feature type="transmembrane region" description="Helical" evidence="1">
    <location>
        <begin position="157"/>
        <end position="184"/>
    </location>
</feature>
<keyword evidence="3" id="KW-1185">Reference proteome</keyword>
<dbReference type="OrthoDB" id="9776609at2"/>
<feature type="transmembrane region" description="Helical" evidence="1">
    <location>
        <begin position="360"/>
        <end position="381"/>
    </location>
</feature>
<dbReference type="RefSeq" id="WP_069319783.1">
    <property type="nucleotide sequence ID" value="NZ_MDDS01000013.1"/>
</dbReference>
<dbReference type="STRING" id="1888892.BFL28_01295"/>
<feature type="transmembrane region" description="Helical" evidence="1">
    <location>
        <begin position="425"/>
        <end position="447"/>
    </location>
</feature>
<protein>
    <recommendedName>
        <fullName evidence="4">PepSY domain-containing protein</fullName>
    </recommendedName>
</protein>
<dbReference type="Proteomes" id="UP000094487">
    <property type="component" value="Unassembled WGS sequence"/>
</dbReference>
<comment type="caution">
    <text evidence="2">The sequence shown here is derived from an EMBL/GenBank/DDBJ whole genome shotgun (WGS) entry which is preliminary data.</text>
</comment>
<evidence type="ECO:0008006" key="4">
    <source>
        <dbReference type="Google" id="ProtNLM"/>
    </source>
</evidence>
<feature type="transmembrane region" description="Helical" evidence="1">
    <location>
        <begin position="205"/>
        <end position="228"/>
    </location>
</feature>
<reference evidence="2 3" key="1">
    <citation type="submission" date="2016-08" db="EMBL/GenBank/DDBJ databases">
        <title>Draft genome of the agarase producing Sphingomonas sp. MCT13.</title>
        <authorList>
            <person name="D'Andrea M.M."/>
            <person name="Rossolini G.M."/>
            <person name="Thaller M.C."/>
        </authorList>
    </citation>
    <scope>NUCLEOTIDE SEQUENCE [LARGE SCALE GENOMIC DNA]</scope>
    <source>
        <strain evidence="2 3">MCT13</strain>
    </source>
</reference>
<feature type="transmembrane region" description="Helical" evidence="1">
    <location>
        <begin position="393"/>
        <end position="419"/>
    </location>
</feature>
<dbReference type="PANTHER" id="PTHR34219:SF4">
    <property type="entry name" value="PEPSY DOMAIN-CONTAINING PROTEIN"/>
    <property type="match status" value="1"/>
</dbReference>